<dbReference type="InterPro" id="IPR013766">
    <property type="entry name" value="Thioredoxin_domain"/>
</dbReference>
<dbReference type="InterPro" id="IPR000866">
    <property type="entry name" value="AhpC/TSA"/>
</dbReference>
<gene>
    <name evidence="2" type="ORF">LEA_10620</name>
</gene>
<feature type="non-terminal residue" evidence="2">
    <location>
        <position position="1"/>
    </location>
</feature>
<organism evidence="2">
    <name type="scientific">human gut metagenome</name>
    <dbReference type="NCBI Taxonomy" id="408170"/>
    <lineage>
        <taxon>unclassified sequences</taxon>
        <taxon>metagenomes</taxon>
        <taxon>organismal metagenomes</taxon>
    </lineage>
</organism>
<dbReference type="Gene3D" id="3.40.30.10">
    <property type="entry name" value="Glutaredoxin"/>
    <property type="match status" value="1"/>
</dbReference>
<dbReference type="CDD" id="cd02966">
    <property type="entry name" value="TlpA_like_family"/>
    <property type="match status" value="1"/>
</dbReference>
<dbReference type="PANTHER" id="PTHR42852">
    <property type="entry name" value="THIOL:DISULFIDE INTERCHANGE PROTEIN DSBE"/>
    <property type="match status" value="1"/>
</dbReference>
<accession>K1U028</accession>
<dbReference type="PROSITE" id="PS00194">
    <property type="entry name" value="THIOREDOXIN_1"/>
    <property type="match status" value="1"/>
</dbReference>
<dbReference type="InterPro" id="IPR050553">
    <property type="entry name" value="Thioredoxin_ResA/DsbE_sf"/>
</dbReference>
<evidence type="ECO:0000313" key="2">
    <source>
        <dbReference type="EMBL" id="EKC64886.1"/>
    </source>
</evidence>
<dbReference type="EMBL" id="AJWY01007138">
    <property type="protein sequence ID" value="EKC64886.1"/>
    <property type="molecule type" value="Genomic_DNA"/>
</dbReference>
<reference evidence="2" key="1">
    <citation type="journal article" date="2013" name="Environ. Microbiol.">
        <title>Microbiota from the distal guts of lean and obese adolescents exhibit partial functional redundancy besides clear differences in community structure.</title>
        <authorList>
            <person name="Ferrer M."/>
            <person name="Ruiz A."/>
            <person name="Lanza F."/>
            <person name="Haange S.B."/>
            <person name="Oberbach A."/>
            <person name="Till H."/>
            <person name="Bargiela R."/>
            <person name="Campoy C."/>
            <person name="Segura M.T."/>
            <person name="Richter M."/>
            <person name="von Bergen M."/>
            <person name="Seifert J."/>
            <person name="Suarez A."/>
        </authorList>
    </citation>
    <scope>NUCLEOTIDE SEQUENCE</scope>
</reference>
<evidence type="ECO:0000259" key="1">
    <source>
        <dbReference type="PROSITE" id="PS51352"/>
    </source>
</evidence>
<dbReference type="InterPro" id="IPR017937">
    <property type="entry name" value="Thioredoxin_CS"/>
</dbReference>
<feature type="domain" description="Thioredoxin" evidence="1">
    <location>
        <begin position="54"/>
        <end position="198"/>
    </location>
</feature>
<dbReference type="SUPFAM" id="SSF52833">
    <property type="entry name" value="Thioredoxin-like"/>
    <property type="match status" value="1"/>
</dbReference>
<protein>
    <submittedName>
        <fullName evidence="2">Putative alkyl hydroperoxide reductase</fullName>
    </submittedName>
</protein>
<dbReference type="AlphaFoldDB" id="K1U028"/>
<name>K1U028_9ZZZZ</name>
<proteinExistence type="predicted"/>
<comment type="caution">
    <text evidence="2">The sequence shown here is derived from an EMBL/GenBank/DDBJ whole genome shotgun (WGS) entry which is preliminary data.</text>
</comment>
<dbReference type="InterPro" id="IPR036249">
    <property type="entry name" value="Thioredoxin-like_sf"/>
</dbReference>
<dbReference type="PROSITE" id="PS51352">
    <property type="entry name" value="THIOREDOXIN_2"/>
    <property type="match status" value="1"/>
</dbReference>
<dbReference type="PANTHER" id="PTHR42852:SF13">
    <property type="entry name" value="PROTEIN DIPZ"/>
    <property type="match status" value="1"/>
</dbReference>
<sequence length="198" mass="22631">ALRQTRFFSRSGLTRHLGLLYRTVQPTIVLFLLVLALTGCLSEEIPTEKETTLVRVGEEAPHFTVGMLDDTAITLSDLQGNVVLLTFFSTWCPTCRKQMQQMQTQIVDRFADRKFRFLPINRGETQQTVQEFCRELGIAFSVGLDPDMSIYSLYATRYVPRNFIISPNGKILLSETDYDATIQRLLIEQIEQALQTTE</sequence>
<dbReference type="Pfam" id="PF00578">
    <property type="entry name" value="AhpC-TSA"/>
    <property type="match status" value="1"/>
</dbReference>
<dbReference type="GO" id="GO:0016209">
    <property type="term" value="F:antioxidant activity"/>
    <property type="evidence" value="ECO:0007669"/>
    <property type="project" value="InterPro"/>
</dbReference>
<dbReference type="GO" id="GO:0016491">
    <property type="term" value="F:oxidoreductase activity"/>
    <property type="evidence" value="ECO:0007669"/>
    <property type="project" value="InterPro"/>
</dbReference>